<dbReference type="OMA" id="IVMHKPD"/>
<protein>
    <submittedName>
        <fullName evidence="2">CSON013380 protein</fullName>
    </submittedName>
    <submittedName>
        <fullName evidence="3">CSON014880 protein</fullName>
    </submittedName>
</protein>
<dbReference type="VEuPathDB" id="VectorBase:CSON014880"/>
<dbReference type="GO" id="GO:0005774">
    <property type="term" value="C:vacuolar membrane"/>
    <property type="evidence" value="ECO:0007669"/>
    <property type="project" value="TreeGrafter"/>
</dbReference>
<name>A0A336MBZ0_CULSO</name>
<reference evidence="3" key="1">
    <citation type="submission" date="2018-07" db="EMBL/GenBank/DDBJ databases">
        <authorList>
            <person name="Quirk P.G."/>
            <person name="Krulwich T.A."/>
        </authorList>
    </citation>
    <scope>NUCLEOTIDE SEQUENCE</scope>
</reference>
<evidence type="ECO:0000313" key="3">
    <source>
        <dbReference type="EMBL" id="SSX27834.1"/>
    </source>
</evidence>
<dbReference type="GO" id="GO:1904262">
    <property type="term" value="P:negative regulation of TORC1 signaling"/>
    <property type="evidence" value="ECO:0007669"/>
    <property type="project" value="TreeGrafter"/>
</dbReference>
<evidence type="ECO:0000313" key="2">
    <source>
        <dbReference type="EMBL" id="SSX26373.1"/>
    </source>
</evidence>
<dbReference type="EMBL" id="UFQT01000673">
    <property type="protein sequence ID" value="SSX26373.1"/>
    <property type="molecule type" value="Genomic_DNA"/>
</dbReference>
<gene>
    <name evidence="3" type="primary">CSON014880</name>
    <name evidence="2" type="synonym">CSON013380</name>
</gene>
<accession>A0A336MBZ0</accession>
<dbReference type="PANTHER" id="PTHR12991">
    <property type="entry name" value="NITROGEN PERMEASE REGULATOR 2/TUMOR SUPPRESSOR CANDIDATE 4"/>
    <property type="match status" value="1"/>
</dbReference>
<sequence length="387" mass="44348">MGSFINPSEGPGPLKAIFLSEFHDVHGSKISCQAPKNYISKEHFHAINVYIIPKPQLQRCILTVNVLEHKIVGYPVKIESEKYARNAFYFNLCFVCEANRRTVQYESLVQKLTEYLIQMENESNFLSDEQHKERLQNFLERVLKDLNDTGMTLFTENETTIFLKIINVPPDPPAVFDHLVPHITSPVFLQVPKENWDLTTQQILPFINGQSHVAHIAEQADVNGTLTRSCIQNLVYYGVLGLLPLLKYSNIYMCTRDLQKLTKNPKLALDCREYVVCSKEKNIPSLSMILKIYAAMTHGVTLKALCLRFNPRDHNIDERRLVTFGLQHKLIRIINKYPIFTGKVPIGRQTLYTGLLSIDEICCLIKISPAAVEEDIEKDCNITVIWK</sequence>
<dbReference type="VEuPathDB" id="VectorBase:CSON013380"/>
<dbReference type="GO" id="GO:1990130">
    <property type="term" value="C:GATOR1 complex"/>
    <property type="evidence" value="ECO:0007669"/>
    <property type="project" value="TreeGrafter"/>
</dbReference>
<dbReference type="GO" id="GO:0010508">
    <property type="term" value="P:positive regulation of autophagy"/>
    <property type="evidence" value="ECO:0007669"/>
    <property type="project" value="TreeGrafter"/>
</dbReference>
<dbReference type="GO" id="GO:0005096">
    <property type="term" value="F:GTPase activator activity"/>
    <property type="evidence" value="ECO:0007669"/>
    <property type="project" value="TreeGrafter"/>
</dbReference>
<dbReference type="AlphaFoldDB" id="A0A336MBZ0"/>
<dbReference type="PANTHER" id="PTHR12991:SF10">
    <property type="entry name" value="GATOR COMPLEX PROTEIN NPRL2"/>
    <property type="match status" value="1"/>
</dbReference>
<dbReference type="GO" id="GO:0034198">
    <property type="term" value="P:cellular response to amino acid starvation"/>
    <property type="evidence" value="ECO:0007669"/>
    <property type="project" value="TreeGrafter"/>
</dbReference>
<comment type="similarity">
    <text evidence="1">Belongs to the NPR2 family.</text>
</comment>
<dbReference type="InterPro" id="IPR009348">
    <property type="entry name" value="NPR2-like"/>
</dbReference>
<organism evidence="3">
    <name type="scientific">Culicoides sonorensis</name>
    <name type="common">Biting midge</name>
    <dbReference type="NCBI Taxonomy" id="179676"/>
    <lineage>
        <taxon>Eukaryota</taxon>
        <taxon>Metazoa</taxon>
        <taxon>Ecdysozoa</taxon>
        <taxon>Arthropoda</taxon>
        <taxon>Hexapoda</taxon>
        <taxon>Insecta</taxon>
        <taxon>Pterygota</taxon>
        <taxon>Neoptera</taxon>
        <taxon>Endopterygota</taxon>
        <taxon>Diptera</taxon>
        <taxon>Nematocera</taxon>
        <taxon>Chironomoidea</taxon>
        <taxon>Ceratopogonidae</taxon>
        <taxon>Ceratopogoninae</taxon>
        <taxon>Culicoides</taxon>
        <taxon>Monoculicoides</taxon>
    </lineage>
</organism>
<dbReference type="EMBL" id="UFQT01000883">
    <property type="protein sequence ID" value="SSX27834.1"/>
    <property type="molecule type" value="Genomic_DNA"/>
</dbReference>
<dbReference type="Pfam" id="PF06218">
    <property type="entry name" value="NPR2"/>
    <property type="match status" value="1"/>
</dbReference>
<proteinExistence type="inferred from homology"/>
<evidence type="ECO:0000256" key="1">
    <source>
        <dbReference type="ARBA" id="ARBA00008433"/>
    </source>
</evidence>